<dbReference type="EMBL" id="JBHLVF010000041">
    <property type="protein sequence ID" value="MFC0394362.1"/>
    <property type="molecule type" value="Genomic_DNA"/>
</dbReference>
<keyword evidence="3" id="KW-1185">Reference proteome</keyword>
<dbReference type="Pfam" id="PF07883">
    <property type="entry name" value="Cupin_2"/>
    <property type="match status" value="1"/>
</dbReference>
<name>A0ABV6JES5_9BACL</name>
<evidence type="ECO:0000313" key="2">
    <source>
        <dbReference type="EMBL" id="MFC0394362.1"/>
    </source>
</evidence>
<evidence type="ECO:0000313" key="3">
    <source>
        <dbReference type="Proteomes" id="UP001589818"/>
    </source>
</evidence>
<sequence>MSYLYVEGIGRDYGIEDEIYHVVQGEGRFCIENEDFEVQQGSIIYVPAHAAHKFHSITQDLTILVVFSCRVFTTRISLRSV</sequence>
<accession>A0ABV6JES5</accession>
<protein>
    <submittedName>
        <fullName evidence="2">Cupin domain-containing protein</fullName>
    </submittedName>
</protein>
<comment type="caution">
    <text evidence="2">The sequence shown here is derived from an EMBL/GenBank/DDBJ whole genome shotgun (WGS) entry which is preliminary data.</text>
</comment>
<dbReference type="Proteomes" id="UP001589818">
    <property type="component" value="Unassembled WGS sequence"/>
</dbReference>
<evidence type="ECO:0000259" key="1">
    <source>
        <dbReference type="Pfam" id="PF07883"/>
    </source>
</evidence>
<dbReference type="Gene3D" id="2.60.120.10">
    <property type="entry name" value="Jelly Rolls"/>
    <property type="match status" value="1"/>
</dbReference>
<gene>
    <name evidence="2" type="ORF">ACFFJ8_23740</name>
</gene>
<dbReference type="SUPFAM" id="SSF51182">
    <property type="entry name" value="RmlC-like cupins"/>
    <property type="match status" value="1"/>
</dbReference>
<feature type="domain" description="Cupin type-2" evidence="1">
    <location>
        <begin position="16"/>
        <end position="67"/>
    </location>
</feature>
<dbReference type="InterPro" id="IPR013096">
    <property type="entry name" value="Cupin_2"/>
</dbReference>
<reference evidence="2 3" key="1">
    <citation type="submission" date="2024-09" db="EMBL/GenBank/DDBJ databases">
        <authorList>
            <person name="Sun Q."/>
            <person name="Mori K."/>
        </authorList>
    </citation>
    <scope>NUCLEOTIDE SEQUENCE [LARGE SCALE GENOMIC DNA]</scope>
    <source>
        <strain evidence="2 3">CCM 4839</strain>
    </source>
</reference>
<dbReference type="InterPro" id="IPR014710">
    <property type="entry name" value="RmlC-like_jellyroll"/>
</dbReference>
<proteinExistence type="predicted"/>
<organism evidence="2 3">
    <name type="scientific">Paenibacillus mendelii</name>
    <dbReference type="NCBI Taxonomy" id="206163"/>
    <lineage>
        <taxon>Bacteria</taxon>
        <taxon>Bacillati</taxon>
        <taxon>Bacillota</taxon>
        <taxon>Bacilli</taxon>
        <taxon>Bacillales</taxon>
        <taxon>Paenibacillaceae</taxon>
        <taxon>Paenibacillus</taxon>
    </lineage>
</organism>
<dbReference type="RefSeq" id="WP_204815510.1">
    <property type="nucleotide sequence ID" value="NZ_JANHOF010000001.1"/>
</dbReference>
<dbReference type="InterPro" id="IPR011051">
    <property type="entry name" value="RmlC_Cupin_sf"/>
</dbReference>